<gene>
    <name evidence="2" type="ORF">JOF57_004423</name>
</gene>
<evidence type="ECO:0000256" key="1">
    <source>
        <dbReference type="SAM" id="MobiDB-lite"/>
    </source>
</evidence>
<evidence type="ECO:0008006" key="4">
    <source>
        <dbReference type="Google" id="ProtNLM"/>
    </source>
</evidence>
<keyword evidence="3" id="KW-1185">Reference proteome</keyword>
<feature type="compositionally biased region" description="Basic and acidic residues" evidence="1">
    <location>
        <begin position="197"/>
        <end position="211"/>
    </location>
</feature>
<protein>
    <recommendedName>
        <fullName evidence="4">Transmembrane protein</fullName>
    </recommendedName>
</protein>
<evidence type="ECO:0000313" key="3">
    <source>
        <dbReference type="Proteomes" id="UP000694460"/>
    </source>
</evidence>
<sequence length="502" mass="52108">MSLPLNELKDWHSEIGDLAKATREAVGNHSKAAEFYRSLTTASRWEGEGGDAAKSAMGATAQNHEATAENLRSAAGGMEDATQDAEDISKKVKAILDYAAEQPAVEINESTNQVIPPDTSHLTEEAAEKVASKVAGLESDIAAVLADADLVDADLAREIATATGTTPPDVNDGAPNAAGRPDDPAATAQQYDQSGQRAKDQALVDKAKAEGRTSSSTSFEGQPGHMSREEAEAVARLRDYETISNPTSHAAIHGGEKARRLAAERLDDHRMSQFTGPLAKDTVVGGDARTRAHARLEMQRAFENGQVAAHPGSMTPDDATRLMDRLEVEGRARLLTQFTNDLEHFGVSQDGAKAAVEEVKNGKSPDQVIKEATGGLATQASNLGEGAKAHGNAMPSGEHWGKAPVWSHADVEALKGFGSKLGAVGTGADAVITAIDILQGAPLGTEAAEFGGRTAGTMLGGWAAGAAWGTLVGPEGTLVVGFLGALAGGIGGEKAVDWMMGK</sequence>
<dbReference type="Proteomes" id="UP000694460">
    <property type="component" value="Unassembled WGS sequence"/>
</dbReference>
<dbReference type="EMBL" id="JAGIOP010000002">
    <property type="protein sequence ID" value="MBP2454510.1"/>
    <property type="molecule type" value="Genomic_DNA"/>
</dbReference>
<feature type="compositionally biased region" description="Polar residues" evidence="1">
    <location>
        <begin position="187"/>
        <end position="196"/>
    </location>
</feature>
<proteinExistence type="predicted"/>
<evidence type="ECO:0000313" key="2">
    <source>
        <dbReference type="EMBL" id="MBP2454510.1"/>
    </source>
</evidence>
<reference evidence="2 3" key="1">
    <citation type="submission" date="2021-03" db="EMBL/GenBank/DDBJ databases">
        <title>Sequencing the genomes of 1000 actinobacteria strains.</title>
        <authorList>
            <person name="Klenk H.-P."/>
        </authorList>
    </citation>
    <scope>NUCLEOTIDE SEQUENCE [LARGE SCALE GENOMIC DNA]</scope>
    <source>
        <strain evidence="2 3">DSM 46713</strain>
    </source>
</reference>
<comment type="caution">
    <text evidence="2">The sequence shown here is derived from an EMBL/GenBank/DDBJ whole genome shotgun (WGS) entry which is preliminary data.</text>
</comment>
<organism evidence="2 3">
    <name type="scientific">Mycolicibacterium lutetiense</name>
    <dbReference type="NCBI Taxonomy" id="1641992"/>
    <lineage>
        <taxon>Bacteria</taxon>
        <taxon>Bacillati</taxon>
        <taxon>Actinomycetota</taxon>
        <taxon>Actinomycetes</taxon>
        <taxon>Mycobacteriales</taxon>
        <taxon>Mycobacteriaceae</taxon>
        <taxon>Mycolicibacterium</taxon>
    </lineage>
</organism>
<feature type="region of interest" description="Disordered" evidence="1">
    <location>
        <begin position="47"/>
        <end position="68"/>
    </location>
</feature>
<dbReference type="RefSeq" id="WP_209919942.1">
    <property type="nucleotide sequence ID" value="NZ_JAGIOP010000002.1"/>
</dbReference>
<name>A0ABS4ZYK7_9MYCO</name>
<accession>A0ABS4ZYK7</accession>
<feature type="region of interest" description="Disordered" evidence="1">
    <location>
        <begin position="161"/>
        <end position="230"/>
    </location>
</feature>